<proteinExistence type="inferred from homology"/>
<evidence type="ECO:0000256" key="4">
    <source>
        <dbReference type="ARBA" id="ARBA00022723"/>
    </source>
</evidence>
<evidence type="ECO:0000259" key="12">
    <source>
        <dbReference type="Pfam" id="PF02777"/>
    </source>
</evidence>
<protein>
    <recommendedName>
        <fullName evidence="3 10">Superoxide dismutase</fullName>
        <ecNumber evidence="3 10">1.15.1.1</ecNumber>
    </recommendedName>
</protein>
<evidence type="ECO:0000256" key="9">
    <source>
        <dbReference type="PIRSR" id="PIRSR000349-1"/>
    </source>
</evidence>
<dbReference type="PROSITE" id="PS00088">
    <property type="entry name" value="SOD_MN"/>
    <property type="match status" value="1"/>
</dbReference>
<dbReference type="InterPro" id="IPR019832">
    <property type="entry name" value="Mn/Fe_SOD_C"/>
</dbReference>
<dbReference type="Pfam" id="PF00081">
    <property type="entry name" value="Sod_Fe_N"/>
    <property type="match status" value="1"/>
</dbReference>
<dbReference type="Proteomes" id="UP001271007">
    <property type="component" value="Unassembled WGS sequence"/>
</dbReference>
<evidence type="ECO:0000256" key="10">
    <source>
        <dbReference type="RuleBase" id="RU000414"/>
    </source>
</evidence>
<dbReference type="Gene3D" id="3.55.40.20">
    <property type="entry name" value="Iron/manganese superoxide dismutase, C-terminal domain"/>
    <property type="match status" value="1"/>
</dbReference>
<dbReference type="InterPro" id="IPR050265">
    <property type="entry name" value="Fe/Mn_Superoxide_Dismutase"/>
</dbReference>
<dbReference type="InterPro" id="IPR019831">
    <property type="entry name" value="Mn/Fe_SOD_N"/>
</dbReference>
<dbReference type="GO" id="GO:0005739">
    <property type="term" value="C:mitochondrion"/>
    <property type="evidence" value="ECO:0007669"/>
    <property type="project" value="UniProtKB-ARBA"/>
</dbReference>
<dbReference type="AlphaFoldDB" id="A0AAJ0DBM6"/>
<dbReference type="GO" id="GO:0004784">
    <property type="term" value="F:superoxide dismutase activity"/>
    <property type="evidence" value="ECO:0007669"/>
    <property type="project" value="UniProtKB-EC"/>
</dbReference>
<feature type="binding site" evidence="9">
    <location>
        <position position="200"/>
    </location>
    <ligand>
        <name>Mn(2+)</name>
        <dbReference type="ChEBI" id="CHEBI:29035"/>
    </ligand>
</feature>
<evidence type="ECO:0000256" key="3">
    <source>
        <dbReference type="ARBA" id="ARBA00012682"/>
    </source>
</evidence>
<evidence type="ECO:0000256" key="1">
    <source>
        <dbReference type="ARBA" id="ARBA00001936"/>
    </source>
</evidence>
<evidence type="ECO:0000256" key="6">
    <source>
        <dbReference type="ARBA" id="ARBA00023002"/>
    </source>
</evidence>
<comment type="caution">
    <text evidence="13">The sequence shown here is derived from an EMBL/GenBank/DDBJ whole genome shotgun (WGS) entry which is preliminary data.</text>
</comment>
<comment type="cofactor">
    <cofactor evidence="1">
        <name>Mn(2+)</name>
        <dbReference type="ChEBI" id="CHEBI:29035"/>
    </cofactor>
</comment>
<dbReference type="InterPro" id="IPR036314">
    <property type="entry name" value="SOD_C_sf"/>
</dbReference>
<dbReference type="EMBL" id="JAWDJX010000082">
    <property type="protein sequence ID" value="KAK3046718.1"/>
    <property type="molecule type" value="Genomic_DNA"/>
</dbReference>
<dbReference type="FunFam" id="1.10.287.990:FF:000001">
    <property type="entry name" value="Superoxide dismutase"/>
    <property type="match status" value="1"/>
</dbReference>
<keyword evidence="14" id="KW-1185">Reference proteome</keyword>
<comment type="similarity">
    <text evidence="2 10">Belongs to the iron/manganese superoxide dismutase family.</text>
</comment>
<dbReference type="InterPro" id="IPR019833">
    <property type="entry name" value="Mn/Fe_SOD_BS"/>
</dbReference>
<evidence type="ECO:0000256" key="5">
    <source>
        <dbReference type="ARBA" id="ARBA00022862"/>
    </source>
</evidence>
<keyword evidence="5" id="KW-0049">Antioxidant</keyword>
<keyword evidence="4 9" id="KW-0479">Metal-binding</keyword>
<feature type="domain" description="Manganese/iron superoxide dismutase N-terminal" evidence="11">
    <location>
        <begin position="39"/>
        <end position="118"/>
    </location>
</feature>
<feature type="binding site" evidence="9">
    <location>
        <position position="110"/>
    </location>
    <ligand>
        <name>Mn(2+)</name>
        <dbReference type="ChEBI" id="CHEBI:29035"/>
    </ligand>
</feature>
<feature type="binding site" evidence="9">
    <location>
        <position position="196"/>
    </location>
    <ligand>
        <name>Mn(2+)</name>
        <dbReference type="ChEBI" id="CHEBI:29035"/>
    </ligand>
</feature>
<sequence>MSTTMLRSTALRSALRAAAPSTTARAACFSTTVTMQKATLPDLPYDYGALEPAISGQIMELHHSKHHNTYVNSYNAAQEKMEEVQSKGDIQAQIAQQGLINFHGGGHLNHSLFWENLAPKSSGGGEPPSGQLATAINSSYGSLSAFQEKFNAALAGIQGSGWAWLVQDTQTGAIVIKTYANQDPVVGQFRPLLGIDAWEHAYYLQYQNRKAEYFGAVWGVVNWKAVEGRYK</sequence>
<dbReference type="PRINTS" id="PR01703">
    <property type="entry name" value="MNSODISMTASE"/>
</dbReference>
<comment type="function">
    <text evidence="10">Destroys radicals which are normally produced within the cells and which are toxic to biological systems.</text>
</comment>
<comment type="catalytic activity">
    <reaction evidence="8 10">
        <text>2 superoxide + 2 H(+) = H2O2 + O2</text>
        <dbReference type="Rhea" id="RHEA:20696"/>
        <dbReference type="ChEBI" id="CHEBI:15378"/>
        <dbReference type="ChEBI" id="CHEBI:15379"/>
        <dbReference type="ChEBI" id="CHEBI:16240"/>
        <dbReference type="ChEBI" id="CHEBI:18421"/>
        <dbReference type="EC" id="1.15.1.1"/>
    </reaction>
</comment>
<dbReference type="InterPro" id="IPR001189">
    <property type="entry name" value="Mn/Fe_SOD"/>
</dbReference>
<name>A0AAJ0DBM6_9PEZI</name>
<dbReference type="PANTHER" id="PTHR11404">
    <property type="entry name" value="SUPEROXIDE DISMUTASE 2"/>
    <property type="match status" value="1"/>
</dbReference>
<evidence type="ECO:0000256" key="2">
    <source>
        <dbReference type="ARBA" id="ARBA00008714"/>
    </source>
</evidence>
<keyword evidence="7" id="KW-0464">Manganese</keyword>
<evidence type="ECO:0000313" key="13">
    <source>
        <dbReference type="EMBL" id="KAK3046718.1"/>
    </source>
</evidence>
<feature type="binding site" evidence="9">
    <location>
        <position position="62"/>
    </location>
    <ligand>
        <name>Mn(2+)</name>
        <dbReference type="ChEBI" id="CHEBI:29035"/>
    </ligand>
</feature>
<accession>A0AAJ0DBM6</accession>
<evidence type="ECO:0000256" key="7">
    <source>
        <dbReference type="ARBA" id="ARBA00023211"/>
    </source>
</evidence>
<evidence type="ECO:0000256" key="8">
    <source>
        <dbReference type="ARBA" id="ARBA00049204"/>
    </source>
</evidence>
<organism evidence="13 14">
    <name type="scientific">Extremus antarcticus</name>
    <dbReference type="NCBI Taxonomy" id="702011"/>
    <lineage>
        <taxon>Eukaryota</taxon>
        <taxon>Fungi</taxon>
        <taxon>Dikarya</taxon>
        <taxon>Ascomycota</taxon>
        <taxon>Pezizomycotina</taxon>
        <taxon>Dothideomycetes</taxon>
        <taxon>Dothideomycetidae</taxon>
        <taxon>Mycosphaerellales</taxon>
        <taxon>Extremaceae</taxon>
        <taxon>Extremus</taxon>
    </lineage>
</organism>
<keyword evidence="6 10" id="KW-0560">Oxidoreductase</keyword>
<dbReference type="PIRSF" id="PIRSF000349">
    <property type="entry name" value="SODismutase"/>
    <property type="match status" value="1"/>
</dbReference>
<dbReference type="InterPro" id="IPR036324">
    <property type="entry name" value="Mn/Fe_SOD_N_sf"/>
</dbReference>
<dbReference type="FunFam" id="3.55.40.20:FF:000002">
    <property type="entry name" value="Superoxide dismutase"/>
    <property type="match status" value="1"/>
</dbReference>
<evidence type="ECO:0000313" key="14">
    <source>
        <dbReference type="Proteomes" id="UP001271007"/>
    </source>
</evidence>
<dbReference type="GO" id="GO:0030145">
    <property type="term" value="F:manganese ion binding"/>
    <property type="evidence" value="ECO:0007669"/>
    <property type="project" value="TreeGrafter"/>
</dbReference>
<dbReference type="SUPFAM" id="SSF54719">
    <property type="entry name" value="Fe,Mn superoxide dismutase (SOD), C-terminal domain"/>
    <property type="match status" value="1"/>
</dbReference>
<dbReference type="PANTHER" id="PTHR11404:SF6">
    <property type="entry name" value="SUPEROXIDE DISMUTASE [MN], MITOCHONDRIAL"/>
    <property type="match status" value="1"/>
</dbReference>
<evidence type="ECO:0000259" key="11">
    <source>
        <dbReference type="Pfam" id="PF00081"/>
    </source>
</evidence>
<dbReference type="EC" id="1.15.1.1" evidence="3 10"/>
<dbReference type="SUPFAM" id="SSF46609">
    <property type="entry name" value="Fe,Mn superoxide dismutase (SOD), N-terminal domain"/>
    <property type="match status" value="1"/>
</dbReference>
<dbReference type="Gene3D" id="1.10.287.990">
    <property type="entry name" value="Fe,Mn superoxide dismutase (SOD) domain"/>
    <property type="match status" value="1"/>
</dbReference>
<reference evidence="13" key="1">
    <citation type="submission" date="2023-04" db="EMBL/GenBank/DDBJ databases">
        <title>Black Yeasts Isolated from many extreme environments.</title>
        <authorList>
            <person name="Coleine C."/>
            <person name="Stajich J.E."/>
            <person name="Selbmann L."/>
        </authorList>
    </citation>
    <scope>NUCLEOTIDE SEQUENCE</scope>
    <source>
        <strain evidence="13">CCFEE 5312</strain>
    </source>
</reference>
<feature type="domain" description="Manganese/iron superoxide dismutase C-terminal" evidence="12">
    <location>
        <begin position="128"/>
        <end position="228"/>
    </location>
</feature>
<gene>
    <name evidence="13" type="primary">SOD2</name>
    <name evidence="13" type="ORF">LTR09_011801</name>
</gene>
<dbReference type="Pfam" id="PF02777">
    <property type="entry name" value="Sod_Fe_C"/>
    <property type="match status" value="1"/>
</dbReference>